<organism evidence="1 2">
    <name type="scientific">Aeoliella straminimaris</name>
    <dbReference type="NCBI Taxonomy" id="2954799"/>
    <lineage>
        <taxon>Bacteria</taxon>
        <taxon>Pseudomonadati</taxon>
        <taxon>Planctomycetota</taxon>
        <taxon>Planctomycetia</taxon>
        <taxon>Pirellulales</taxon>
        <taxon>Lacipirellulaceae</taxon>
        <taxon>Aeoliella</taxon>
    </lineage>
</organism>
<evidence type="ECO:0000313" key="2">
    <source>
        <dbReference type="Proteomes" id="UP001155241"/>
    </source>
</evidence>
<comment type="caution">
    <text evidence="1">The sequence shown here is derived from an EMBL/GenBank/DDBJ whole genome shotgun (WGS) entry which is preliminary data.</text>
</comment>
<keyword evidence="2" id="KW-1185">Reference proteome</keyword>
<reference evidence="1" key="1">
    <citation type="submission" date="2022-06" db="EMBL/GenBank/DDBJ databases">
        <title>Aeoliella straminimaris, a novel planctomycete from sediments.</title>
        <authorList>
            <person name="Vitorino I.R."/>
            <person name="Lage O.M."/>
        </authorList>
    </citation>
    <scope>NUCLEOTIDE SEQUENCE</scope>
    <source>
        <strain evidence="1">ICT_H6.2</strain>
    </source>
</reference>
<name>A0A9X2JGZ3_9BACT</name>
<dbReference type="AlphaFoldDB" id="A0A9X2JGZ3"/>
<proteinExistence type="predicted"/>
<dbReference type="EMBL" id="JAMXLR010000055">
    <property type="protein sequence ID" value="MCO6045520.1"/>
    <property type="molecule type" value="Genomic_DNA"/>
</dbReference>
<dbReference type="Proteomes" id="UP001155241">
    <property type="component" value="Unassembled WGS sequence"/>
</dbReference>
<evidence type="ECO:0000313" key="1">
    <source>
        <dbReference type="EMBL" id="MCO6045520.1"/>
    </source>
</evidence>
<gene>
    <name evidence="1" type="ORF">NG895_16535</name>
</gene>
<sequence length="121" mass="12821">MKLLIITLNLLAAAAFVFLGMLANAIHSTHSYSTYHEFVIVGAISEKQLETIEDPENPGSYGYDLLARIVQAGNVETWVRRISTLAAAACVLNAVAAAAGVLMPGQNQTTRGSLSELTSAD</sequence>
<accession>A0A9X2JGZ3</accession>
<dbReference type="RefSeq" id="WP_252853632.1">
    <property type="nucleotide sequence ID" value="NZ_JAMXLR010000055.1"/>
</dbReference>
<protein>
    <submittedName>
        <fullName evidence="1">Uncharacterized protein</fullName>
    </submittedName>
</protein>